<evidence type="ECO:0000256" key="1">
    <source>
        <dbReference type="SAM" id="MobiDB-lite"/>
    </source>
</evidence>
<dbReference type="EMBL" id="JBIQWL010000002">
    <property type="protein sequence ID" value="MFH8250463.1"/>
    <property type="molecule type" value="Genomic_DNA"/>
</dbReference>
<evidence type="ECO:0000313" key="2">
    <source>
        <dbReference type="EMBL" id="MFH8250463.1"/>
    </source>
</evidence>
<evidence type="ECO:0008006" key="4">
    <source>
        <dbReference type="Google" id="ProtNLM"/>
    </source>
</evidence>
<reference evidence="2 3" key="1">
    <citation type="submission" date="2024-09" db="EMBL/GenBank/DDBJ databases">
        <authorList>
            <person name="Pan X."/>
        </authorList>
    </citation>
    <scope>NUCLEOTIDE SEQUENCE [LARGE SCALE GENOMIC DNA]</scope>
    <source>
        <strain evidence="2 3">B2969</strain>
    </source>
</reference>
<feature type="compositionally biased region" description="Acidic residues" evidence="1">
    <location>
        <begin position="59"/>
        <end position="73"/>
    </location>
</feature>
<dbReference type="RefSeq" id="WP_396640399.1">
    <property type="nucleotide sequence ID" value="NZ_JBIQWL010000002.1"/>
</dbReference>
<proteinExistence type="predicted"/>
<keyword evidence="3" id="KW-1185">Reference proteome</keyword>
<organism evidence="2 3">
    <name type="scientific">Microbacterium alkaliflavum</name>
    <dbReference type="NCBI Taxonomy" id="3248839"/>
    <lineage>
        <taxon>Bacteria</taxon>
        <taxon>Bacillati</taxon>
        <taxon>Actinomycetota</taxon>
        <taxon>Actinomycetes</taxon>
        <taxon>Micrococcales</taxon>
        <taxon>Microbacteriaceae</taxon>
        <taxon>Microbacterium</taxon>
    </lineage>
</organism>
<evidence type="ECO:0000313" key="3">
    <source>
        <dbReference type="Proteomes" id="UP001610861"/>
    </source>
</evidence>
<feature type="region of interest" description="Disordered" evidence="1">
    <location>
        <begin position="40"/>
        <end position="78"/>
    </location>
</feature>
<gene>
    <name evidence="2" type="ORF">ACH3VR_08885</name>
</gene>
<comment type="caution">
    <text evidence="2">The sequence shown here is derived from an EMBL/GenBank/DDBJ whole genome shotgun (WGS) entry which is preliminary data.</text>
</comment>
<protein>
    <recommendedName>
        <fullName evidence="4">DNA primase</fullName>
    </recommendedName>
</protein>
<sequence>MGIDGIWPLLDPDTRDWLIANNGDAVPADIAAQIDEAVEASGADDVWAPRDAAGGERPAEEDEDDEEEDDEDFDARYLSDESVDWIEEFANEVE</sequence>
<accession>A0ABW7Q6K5</accession>
<name>A0ABW7Q6K5_9MICO</name>
<dbReference type="Proteomes" id="UP001610861">
    <property type="component" value="Unassembled WGS sequence"/>
</dbReference>